<dbReference type="Proteomes" id="UP000007306">
    <property type="component" value="Chromosome 6"/>
</dbReference>
<name>I1Q282_ORYGL</name>
<feature type="region of interest" description="Disordered" evidence="1">
    <location>
        <begin position="1"/>
        <end position="43"/>
    </location>
</feature>
<feature type="compositionally biased region" description="Basic and acidic residues" evidence="1">
    <location>
        <begin position="22"/>
        <end position="43"/>
    </location>
</feature>
<sequence>MGAGGERGEAAELLRSGSGQQRRKEGDVQWRRKERDSGVNAEEALRERGVDALHACRHGILPAEGHAADAGAATNRSSGERICGSDTNQKRRLSLSWMLWYQSQPPNLTSIAHQTVCFKHSIIS</sequence>
<dbReference type="EnsemblPlants" id="ORGLA06G0124500.1">
    <property type="protein sequence ID" value="ORGLA06G0124500.1"/>
    <property type="gene ID" value="ORGLA06G0124500"/>
</dbReference>
<evidence type="ECO:0000313" key="2">
    <source>
        <dbReference type="EnsemblPlants" id="ORGLA06G0124500.1"/>
    </source>
</evidence>
<dbReference type="HOGENOM" id="CLU_2007517_0_0_1"/>
<dbReference type="AlphaFoldDB" id="I1Q282"/>
<reference evidence="2 3" key="2">
    <citation type="submission" date="2018-04" db="EMBL/GenBank/DDBJ databases">
        <title>OglaRS2 (Oryza glaberrima Reference Sequence Version 2).</title>
        <authorList>
            <person name="Zhang J."/>
            <person name="Kudrna D."/>
            <person name="Lee S."/>
            <person name="Talag J."/>
            <person name="Rajasekar S."/>
            <person name="Wing R.A."/>
        </authorList>
    </citation>
    <scope>NUCLEOTIDE SEQUENCE [LARGE SCALE GENOMIC DNA]</scope>
    <source>
        <strain evidence="2 3">cv. IRGC 96717</strain>
    </source>
</reference>
<reference evidence="2" key="1">
    <citation type="submission" date="2015-06" db="UniProtKB">
        <authorList>
            <consortium name="EnsemblPlants"/>
        </authorList>
    </citation>
    <scope>IDENTIFICATION</scope>
</reference>
<evidence type="ECO:0000256" key="1">
    <source>
        <dbReference type="SAM" id="MobiDB-lite"/>
    </source>
</evidence>
<protein>
    <submittedName>
        <fullName evidence="2">Uncharacterized protein</fullName>
    </submittedName>
</protein>
<proteinExistence type="predicted"/>
<evidence type="ECO:0000313" key="3">
    <source>
        <dbReference type="Proteomes" id="UP000007306"/>
    </source>
</evidence>
<keyword evidence="3" id="KW-1185">Reference proteome</keyword>
<dbReference type="Gramene" id="ORGLA06G0124500.1">
    <property type="protein sequence ID" value="ORGLA06G0124500.1"/>
    <property type="gene ID" value="ORGLA06G0124500"/>
</dbReference>
<accession>I1Q282</accession>
<feature type="compositionally biased region" description="Basic and acidic residues" evidence="1">
    <location>
        <begin position="1"/>
        <end position="12"/>
    </location>
</feature>
<organism evidence="2 3">
    <name type="scientific">Oryza glaberrima</name>
    <name type="common">African rice</name>
    <dbReference type="NCBI Taxonomy" id="4538"/>
    <lineage>
        <taxon>Eukaryota</taxon>
        <taxon>Viridiplantae</taxon>
        <taxon>Streptophyta</taxon>
        <taxon>Embryophyta</taxon>
        <taxon>Tracheophyta</taxon>
        <taxon>Spermatophyta</taxon>
        <taxon>Magnoliopsida</taxon>
        <taxon>Liliopsida</taxon>
        <taxon>Poales</taxon>
        <taxon>Poaceae</taxon>
        <taxon>BOP clade</taxon>
        <taxon>Oryzoideae</taxon>
        <taxon>Oryzeae</taxon>
        <taxon>Oryzinae</taxon>
        <taxon>Oryza</taxon>
    </lineage>
</organism>